<comment type="caution">
    <text evidence="1">The sequence shown here is derived from an EMBL/GenBank/DDBJ whole genome shotgun (WGS) entry which is preliminary data.</text>
</comment>
<organism evidence="1">
    <name type="scientific">marine sediment metagenome</name>
    <dbReference type="NCBI Taxonomy" id="412755"/>
    <lineage>
        <taxon>unclassified sequences</taxon>
        <taxon>metagenomes</taxon>
        <taxon>ecological metagenomes</taxon>
    </lineage>
</organism>
<name>A0A0F9CJD1_9ZZZZ</name>
<accession>A0A0F9CJD1</accession>
<protein>
    <submittedName>
        <fullName evidence="1">Uncharacterized protein</fullName>
    </submittedName>
</protein>
<sequence length="55" mass="5928">MAFNTSFVSSEQFTLPDEIFQKLRSSAFLTGISSSKEQTRGVVEGALNVGAERAS</sequence>
<reference evidence="1" key="1">
    <citation type="journal article" date="2015" name="Nature">
        <title>Complex archaea that bridge the gap between prokaryotes and eukaryotes.</title>
        <authorList>
            <person name="Spang A."/>
            <person name="Saw J.H."/>
            <person name="Jorgensen S.L."/>
            <person name="Zaremba-Niedzwiedzka K."/>
            <person name="Martijn J."/>
            <person name="Lind A.E."/>
            <person name="van Eijk R."/>
            <person name="Schleper C."/>
            <person name="Guy L."/>
            <person name="Ettema T.J."/>
        </authorList>
    </citation>
    <scope>NUCLEOTIDE SEQUENCE</scope>
</reference>
<dbReference type="EMBL" id="LAZR01033032">
    <property type="protein sequence ID" value="KKL49229.1"/>
    <property type="molecule type" value="Genomic_DNA"/>
</dbReference>
<gene>
    <name evidence="1" type="ORF">LCGC14_2317580</name>
</gene>
<proteinExistence type="predicted"/>
<evidence type="ECO:0000313" key="1">
    <source>
        <dbReference type="EMBL" id="KKL49229.1"/>
    </source>
</evidence>
<feature type="non-terminal residue" evidence="1">
    <location>
        <position position="55"/>
    </location>
</feature>
<dbReference type="AlphaFoldDB" id="A0A0F9CJD1"/>